<dbReference type="AlphaFoldDB" id="A0ABD3CA83"/>
<protein>
    <recommendedName>
        <fullName evidence="2">Phytocyanin domain-containing protein</fullName>
    </recommendedName>
</protein>
<dbReference type="InterPro" id="IPR003245">
    <property type="entry name" value="Phytocyanin_dom"/>
</dbReference>
<reference evidence="4" key="1">
    <citation type="journal article" date="2024" name="IScience">
        <title>Strigolactones Initiate the Formation of Haustorium-like Structures in Castilleja.</title>
        <authorList>
            <person name="Buerger M."/>
            <person name="Peterson D."/>
            <person name="Chory J."/>
        </authorList>
    </citation>
    <scope>NUCLEOTIDE SEQUENCE [LARGE SCALE GENOMIC DNA]</scope>
</reference>
<dbReference type="EMBL" id="JAVIJP010000047">
    <property type="protein sequence ID" value="KAL3626236.1"/>
    <property type="molecule type" value="Genomic_DNA"/>
</dbReference>
<proteinExistence type="predicted"/>
<dbReference type="PANTHER" id="PTHR33021:SF424">
    <property type="entry name" value="BASIC BLUE PROTEIN"/>
    <property type="match status" value="1"/>
</dbReference>
<evidence type="ECO:0000313" key="3">
    <source>
        <dbReference type="EMBL" id="KAL3626236.1"/>
    </source>
</evidence>
<evidence type="ECO:0000259" key="2">
    <source>
        <dbReference type="PROSITE" id="PS51485"/>
    </source>
</evidence>
<dbReference type="PROSITE" id="PS51485">
    <property type="entry name" value="PHYTOCYANIN"/>
    <property type="match status" value="1"/>
</dbReference>
<name>A0ABD3CA83_9LAMI</name>
<dbReference type="InterPro" id="IPR039391">
    <property type="entry name" value="Phytocyanin-like"/>
</dbReference>
<feature type="signal peptide" evidence="1">
    <location>
        <begin position="1"/>
        <end position="26"/>
    </location>
</feature>
<organism evidence="3 4">
    <name type="scientific">Castilleja foliolosa</name>
    <dbReference type="NCBI Taxonomy" id="1961234"/>
    <lineage>
        <taxon>Eukaryota</taxon>
        <taxon>Viridiplantae</taxon>
        <taxon>Streptophyta</taxon>
        <taxon>Embryophyta</taxon>
        <taxon>Tracheophyta</taxon>
        <taxon>Spermatophyta</taxon>
        <taxon>Magnoliopsida</taxon>
        <taxon>eudicotyledons</taxon>
        <taxon>Gunneridae</taxon>
        <taxon>Pentapetalae</taxon>
        <taxon>asterids</taxon>
        <taxon>lamiids</taxon>
        <taxon>Lamiales</taxon>
        <taxon>Orobanchaceae</taxon>
        <taxon>Pedicularideae</taxon>
        <taxon>Castillejinae</taxon>
        <taxon>Castilleja</taxon>
    </lineage>
</organism>
<sequence length="138" mass="14882">MSVRGAIVAAATVAIMVVLHFDEAEAAAINYVVGNEKGVTSVYGWTANSPSVDYYPSSFDLNRGDTLQFIYNKDVHNVVGVGQNRYDTCNGSKGTEYTGGNNTIMLKPGMNYFICTKPGNSTGNMCKAYTMKIKVNAN</sequence>
<dbReference type="PANTHER" id="PTHR33021">
    <property type="entry name" value="BLUE COPPER PROTEIN"/>
    <property type="match status" value="1"/>
</dbReference>
<keyword evidence="4" id="KW-1185">Reference proteome</keyword>
<feature type="chain" id="PRO_5044863777" description="Phytocyanin domain-containing protein" evidence="1">
    <location>
        <begin position="27"/>
        <end position="138"/>
    </location>
</feature>
<accession>A0ABD3CA83</accession>
<dbReference type="SUPFAM" id="SSF49503">
    <property type="entry name" value="Cupredoxins"/>
    <property type="match status" value="1"/>
</dbReference>
<evidence type="ECO:0000256" key="1">
    <source>
        <dbReference type="SAM" id="SignalP"/>
    </source>
</evidence>
<dbReference type="Proteomes" id="UP001632038">
    <property type="component" value="Unassembled WGS sequence"/>
</dbReference>
<dbReference type="InterPro" id="IPR008972">
    <property type="entry name" value="Cupredoxin"/>
</dbReference>
<dbReference type="Pfam" id="PF02298">
    <property type="entry name" value="Cu_bind_like"/>
    <property type="match status" value="1"/>
</dbReference>
<comment type="caution">
    <text evidence="3">The sequence shown here is derived from an EMBL/GenBank/DDBJ whole genome shotgun (WGS) entry which is preliminary data.</text>
</comment>
<gene>
    <name evidence="3" type="ORF">CASFOL_029785</name>
</gene>
<evidence type="ECO:0000313" key="4">
    <source>
        <dbReference type="Proteomes" id="UP001632038"/>
    </source>
</evidence>
<dbReference type="Gene3D" id="2.60.40.420">
    <property type="entry name" value="Cupredoxins - blue copper proteins"/>
    <property type="match status" value="1"/>
</dbReference>
<keyword evidence="1" id="KW-0732">Signal</keyword>
<feature type="domain" description="Phytocyanin" evidence="2">
    <location>
        <begin position="29"/>
        <end position="138"/>
    </location>
</feature>